<dbReference type="Gene3D" id="3.40.50.1220">
    <property type="entry name" value="TPP-binding domain"/>
    <property type="match status" value="1"/>
</dbReference>
<evidence type="ECO:0000256" key="2">
    <source>
        <dbReference type="ARBA" id="ARBA00022679"/>
    </source>
</evidence>
<dbReference type="InterPro" id="IPR003000">
    <property type="entry name" value="Sirtuin"/>
</dbReference>
<feature type="binding site" evidence="9 10">
    <location>
        <position position="178"/>
    </location>
    <ligand>
        <name>Zn(2+)</name>
        <dbReference type="ChEBI" id="CHEBI:29105"/>
    </ligand>
</feature>
<evidence type="ECO:0000256" key="8">
    <source>
        <dbReference type="PIRSR" id="PIRSR037938-2"/>
    </source>
</evidence>
<dbReference type="SUPFAM" id="SSF52467">
    <property type="entry name" value="DHS-like NAD/FAD-binding domain"/>
    <property type="match status" value="1"/>
</dbReference>
<comment type="similarity">
    <text evidence="1 6">Belongs to the sirtuin family. Class I subfamily.</text>
</comment>
<evidence type="ECO:0000256" key="3">
    <source>
        <dbReference type="ARBA" id="ARBA00022723"/>
    </source>
</evidence>
<evidence type="ECO:0000313" key="13">
    <source>
        <dbReference type="EMBL" id="CAG8293029.1"/>
    </source>
</evidence>
<protein>
    <recommendedName>
        <fullName evidence="6">NAD-dependent protein deacetylase</fullName>
        <ecNumber evidence="6">2.3.1.286</ecNumber>
    </recommendedName>
</protein>
<dbReference type="EC" id="2.3.1.286" evidence="6"/>
<gene>
    <name evidence="13" type="ORF">PSALAMII_LOCUS1687</name>
</gene>
<comment type="cofactor">
    <cofactor evidence="9">
        <name>Zn(2+)</name>
        <dbReference type="ChEBI" id="CHEBI:29105"/>
    </cofactor>
    <text evidence="9">Binds 1 zinc ion per subunit.</text>
</comment>
<dbReference type="PANTHER" id="PTHR11085">
    <property type="entry name" value="NAD-DEPENDENT PROTEIN DEACYLASE SIRTUIN-5, MITOCHONDRIAL-RELATED"/>
    <property type="match status" value="1"/>
</dbReference>
<evidence type="ECO:0000256" key="4">
    <source>
        <dbReference type="ARBA" id="ARBA00022833"/>
    </source>
</evidence>
<feature type="binding site" evidence="9 10">
    <location>
        <position position="157"/>
    </location>
    <ligand>
        <name>Zn(2+)</name>
        <dbReference type="ChEBI" id="CHEBI:29105"/>
    </ligand>
</feature>
<dbReference type="PROSITE" id="PS50305">
    <property type="entry name" value="SIRTUIN"/>
    <property type="match status" value="1"/>
</dbReference>
<dbReference type="GO" id="GO:0017136">
    <property type="term" value="F:histone deacetylase activity, NAD-dependent"/>
    <property type="evidence" value="ECO:0007669"/>
    <property type="project" value="InterPro"/>
</dbReference>
<evidence type="ECO:0000256" key="1">
    <source>
        <dbReference type="ARBA" id="ARBA00006924"/>
    </source>
</evidence>
<keyword evidence="2 6" id="KW-0808">Transferase</keyword>
<evidence type="ECO:0000313" key="14">
    <source>
        <dbReference type="Proteomes" id="UP001152649"/>
    </source>
</evidence>
<organism evidence="13 14">
    <name type="scientific">Penicillium salamii</name>
    <dbReference type="NCBI Taxonomy" id="1612424"/>
    <lineage>
        <taxon>Eukaryota</taxon>
        <taxon>Fungi</taxon>
        <taxon>Dikarya</taxon>
        <taxon>Ascomycota</taxon>
        <taxon>Pezizomycotina</taxon>
        <taxon>Eurotiomycetes</taxon>
        <taxon>Eurotiomycetidae</taxon>
        <taxon>Eurotiales</taxon>
        <taxon>Aspergillaceae</taxon>
        <taxon>Penicillium</taxon>
    </lineage>
</organism>
<dbReference type="GO" id="GO:0008270">
    <property type="term" value="F:zinc ion binding"/>
    <property type="evidence" value="ECO:0007669"/>
    <property type="project" value="UniProtKB-UniRule"/>
</dbReference>
<dbReference type="PANTHER" id="PTHR11085:SF6">
    <property type="entry name" value="NAD-DEPENDENT PROTEIN DEACETYLASE SIRTUIN-2"/>
    <property type="match status" value="1"/>
</dbReference>
<dbReference type="CDD" id="cd01408">
    <property type="entry name" value="SIRT1"/>
    <property type="match status" value="1"/>
</dbReference>
<proteinExistence type="inferred from homology"/>
<name>A0A9W4IJR6_9EURO</name>
<keyword evidence="5 6" id="KW-0520">NAD</keyword>
<feature type="active site" description="Proton acceptor" evidence="7 10">
    <location>
        <position position="146"/>
    </location>
</feature>
<feature type="binding site" evidence="8">
    <location>
        <begin position="242"/>
        <end position="244"/>
    </location>
    <ligand>
        <name>NAD(+)</name>
        <dbReference type="ChEBI" id="CHEBI:57540"/>
    </ligand>
</feature>
<dbReference type="AlphaFoldDB" id="A0A9W4IJR6"/>
<feature type="binding site" evidence="8">
    <location>
        <begin position="126"/>
        <end position="129"/>
    </location>
    <ligand>
        <name>NAD(+)</name>
        <dbReference type="ChEBI" id="CHEBI:57540"/>
    </ligand>
</feature>
<dbReference type="Pfam" id="PF02146">
    <property type="entry name" value="SIR2"/>
    <property type="match status" value="1"/>
</dbReference>
<reference evidence="13" key="1">
    <citation type="submission" date="2021-07" db="EMBL/GenBank/DDBJ databases">
        <authorList>
            <person name="Branca A.L. A."/>
        </authorList>
    </citation>
    <scope>NUCLEOTIDE SEQUENCE</scope>
</reference>
<dbReference type="InterPro" id="IPR026591">
    <property type="entry name" value="Sirtuin_cat_small_dom_sf"/>
</dbReference>
<feature type="region of interest" description="Disordered" evidence="11">
    <location>
        <begin position="284"/>
        <end position="306"/>
    </location>
</feature>
<feature type="binding site" evidence="9 10">
    <location>
        <position position="181"/>
    </location>
    <ligand>
        <name>Zn(2+)</name>
        <dbReference type="ChEBI" id="CHEBI:29105"/>
    </ligand>
</feature>
<feature type="binding site" evidence="8">
    <location>
        <begin position="44"/>
        <end position="48"/>
    </location>
    <ligand>
        <name>NAD(+)</name>
        <dbReference type="ChEBI" id="CHEBI:57540"/>
    </ligand>
</feature>
<dbReference type="InterPro" id="IPR050134">
    <property type="entry name" value="NAD-dep_sirtuin_deacylases"/>
</dbReference>
<dbReference type="EMBL" id="CAJVPG010000055">
    <property type="protein sequence ID" value="CAG8293029.1"/>
    <property type="molecule type" value="Genomic_DNA"/>
</dbReference>
<evidence type="ECO:0000256" key="5">
    <source>
        <dbReference type="ARBA" id="ARBA00023027"/>
    </source>
</evidence>
<keyword evidence="3 6" id="KW-0479">Metal-binding</keyword>
<dbReference type="PIRSF" id="PIRSF037938">
    <property type="entry name" value="SIR2_euk"/>
    <property type="match status" value="1"/>
</dbReference>
<dbReference type="InterPro" id="IPR026590">
    <property type="entry name" value="Ssirtuin_cat_dom"/>
</dbReference>
<keyword evidence="4 6" id="KW-0862">Zinc</keyword>
<evidence type="ECO:0000256" key="9">
    <source>
        <dbReference type="PIRSR" id="PIRSR037938-3"/>
    </source>
</evidence>
<feature type="binding site" evidence="9 10">
    <location>
        <position position="154"/>
    </location>
    <ligand>
        <name>Zn(2+)</name>
        <dbReference type="ChEBI" id="CHEBI:29105"/>
    </ligand>
</feature>
<dbReference type="Proteomes" id="UP001152649">
    <property type="component" value="Unassembled WGS sequence"/>
</dbReference>
<feature type="binding site" evidence="8">
    <location>
        <begin position="218"/>
        <end position="219"/>
    </location>
    <ligand>
        <name>NAD(+)</name>
        <dbReference type="ChEBI" id="CHEBI:57540"/>
    </ligand>
</feature>
<feature type="domain" description="Deacetylase sirtuin-type" evidence="12">
    <location>
        <begin position="16"/>
        <end position="276"/>
    </location>
</feature>
<dbReference type="GO" id="GO:0070403">
    <property type="term" value="F:NAD+ binding"/>
    <property type="evidence" value="ECO:0007669"/>
    <property type="project" value="UniProtKB-UniRule"/>
</dbReference>
<evidence type="ECO:0000256" key="6">
    <source>
        <dbReference type="PIRNR" id="PIRNR037938"/>
    </source>
</evidence>
<evidence type="ECO:0000259" key="12">
    <source>
        <dbReference type="PROSITE" id="PS50305"/>
    </source>
</evidence>
<dbReference type="GO" id="GO:0005634">
    <property type="term" value="C:nucleus"/>
    <property type="evidence" value="ECO:0007669"/>
    <property type="project" value="TreeGrafter"/>
</dbReference>
<feature type="binding site" evidence="8">
    <location>
        <begin position="54"/>
        <end position="56"/>
    </location>
    <ligand>
        <name>NAD(+)</name>
        <dbReference type="ChEBI" id="CHEBI:57540"/>
    </ligand>
</feature>
<feature type="compositionally biased region" description="Basic and acidic residues" evidence="11">
    <location>
        <begin position="284"/>
        <end position="295"/>
    </location>
</feature>
<evidence type="ECO:0000256" key="11">
    <source>
        <dbReference type="SAM" id="MobiDB-lite"/>
    </source>
</evidence>
<dbReference type="InterPro" id="IPR029035">
    <property type="entry name" value="DHS-like_NAD/FAD-binding_dom"/>
</dbReference>
<dbReference type="InterPro" id="IPR017328">
    <property type="entry name" value="Sirtuin_class_I"/>
</dbReference>
<evidence type="ECO:0000256" key="7">
    <source>
        <dbReference type="PIRSR" id="PIRSR037938-1"/>
    </source>
</evidence>
<comment type="caution">
    <text evidence="13">The sequence shown here is derived from an EMBL/GenBank/DDBJ whole genome shotgun (WGS) entry which is preliminary data.</text>
</comment>
<accession>A0A9W4IJR6</accession>
<keyword evidence="14" id="KW-1185">Reference proteome</keyword>
<dbReference type="OrthoDB" id="420264at2759"/>
<sequence>MGNEESTMVDDSIAPSVLEARSIEAVAQYIEEHDVKKVVVMVGAGISTSAGIPDFRSPDTGIYANLAFLDLPEPEAVFDIGFFRQNPKPFYALAHELYPGRYRPTIVHSFIRLLHEKGMLLKHFTQNIDCLERQAGVPGDKIIEAHGSFASQRCIDCKEVYPDEEMHAMVSKGEVPRCHHCNGLVKPDIVFFGEALPSSFFDSRDLPAEADLCIVMGTSLQVQPFASLPSICSNGVPRVLINKEKVGGLGARKDDVLLLGDCDAGVRQFAKALGWEEELEKLWEETNPNPEDRAAETAPPQTRDEQLQQEVDRLAEEVDRSLGLTDAYQNKVREKLESHEAHRQSTGLAHVFPHLARKLSH</sequence>
<evidence type="ECO:0000256" key="10">
    <source>
        <dbReference type="PROSITE-ProRule" id="PRU00236"/>
    </source>
</evidence>
<dbReference type="Gene3D" id="3.30.1600.10">
    <property type="entry name" value="SIR2/SIRT2 'Small Domain"/>
    <property type="match status" value="1"/>
</dbReference>
<feature type="binding site" evidence="8">
    <location>
        <position position="262"/>
    </location>
    <ligand>
        <name>NAD(+)</name>
        <dbReference type="ChEBI" id="CHEBI:57540"/>
    </ligand>
</feature>
<comment type="catalytic activity">
    <reaction evidence="6">
        <text>N(6)-acetyl-L-lysyl-[protein] + NAD(+) + H2O = 2''-O-acetyl-ADP-D-ribose + nicotinamide + L-lysyl-[protein]</text>
        <dbReference type="Rhea" id="RHEA:43636"/>
        <dbReference type="Rhea" id="RHEA-COMP:9752"/>
        <dbReference type="Rhea" id="RHEA-COMP:10731"/>
        <dbReference type="ChEBI" id="CHEBI:15377"/>
        <dbReference type="ChEBI" id="CHEBI:17154"/>
        <dbReference type="ChEBI" id="CHEBI:29969"/>
        <dbReference type="ChEBI" id="CHEBI:57540"/>
        <dbReference type="ChEBI" id="CHEBI:61930"/>
        <dbReference type="ChEBI" id="CHEBI:83767"/>
        <dbReference type="EC" id="2.3.1.286"/>
    </reaction>
</comment>